<keyword evidence="1" id="KW-0812">Transmembrane</keyword>
<name>A0A2U8H7K5_9RHOO</name>
<dbReference type="InterPro" id="IPR010791">
    <property type="entry name" value="AttH_dom"/>
</dbReference>
<dbReference type="EMBL" id="CP022188">
    <property type="protein sequence ID" value="AWI81663.1"/>
    <property type="molecule type" value="Genomic_DNA"/>
</dbReference>
<dbReference type="PANTHER" id="PTHR38591:SF1">
    <property type="entry name" value="BLL1000 PROTEIN"/>
    <property type="match status" value="1"/>
</dbReference>
<dbReference type="InterPro" id="IPR023374">
    <property type="entry name" value="AttH-like_dom_sf"/>
</dbReference>
<feature type="transmembrane region" description="Helical" evidence="1">
    <location>
        <begin position="20"/>
        <end position="40"/>
    </location>
</feature>
<organism evidence="3 4">
    <name type="scientific">Parazoarcus communis</name>
    <dbReference type="NCBI Taxonomy" id="41977"/>
    <lineage>
        <taxon>Bacteria</taxon>
        <taxon>Pseudomonadati</taxon>
        <taxon>Pseudomonadota</taxon>
        <taxon>Betaproteobacteria</taxon>
        <taxon>Rhodocyclales</taxon>
        <taxon>Zoogloeaceae</taxon>
        <taxon>Parazoarcus</taxon>
    </lineage>
</organism>
<dbReference type="SUPFAM" id="SSF159245">
    <property type="entry name" value="AttH-like"/>
    <property type="match status" value="1"/>
</dbReference>
<sequence length="378" mass="42173">MCVVRVRTKERIRRNAWQRYCWRFATVLFLGLAVALYAILSTVAGPGPRIKDSDPVVTERTATLRPLSLAADKGAHDDLTEWWYYTGHLSGSSGERYGFHATLFLRGGVVRHTVLHFSLMDLASGKRVERAMRTAGVPTGESVQGFNFRQADWEISSEGTQHIVNVDAEGQKLALTMQERGTPMLHRAVGSRTPGILDFGEAGMSYYYSRPRLAAKGTVRDASGKTVEVEGDVWFDHQWGDFDSTLLGWNWFALQMDDGSDLMIYELFDKAARRVMLAGSLQSNGKVTPLAESDLELVPVGSWQSERSRVRYPAGWDVRTPFGVIQVRPEKAESEFNGLETTFSYYWEGGVSVKGAKSGKGFLEMSGYDHIKALQPPK</sequence>
<evidence type="ECO:0000313" key="3">
    <source>
        <dbReference type="EMBL" id="AWI81663.1"/>
    </source>
</evidence>
<dbReference type="Proteomes" id="UP000244902">
    <property type="component" value="Chromosome"/>
</dbReference>
<evidence type="ECO:0000313" key="4">
    <source>
        <dbReference type="Proteomes" id="UP000244902"/>
    </source>
</evidence>
<dbReference type="Pfam" id="PF17186">
    <property type="entry name" value="Lipocalin_9"/>
    <property type="match status" value="1"/>
</dbReference>
<keyword evidence="1" id="KW-0472">Membrane</keyword>
<dbReference type="AlphaFoldDB" id="A0A2U8H7K5"/>
<gene>
    <name evidence="3" type="ORF">CEW87_21265</name>
</gene>
<proteinExistence type="predicted"/>
<reference evidence="3 4" key="1">
    <citation type="submission" date="2017-06" db="EMBL/GenBank/DDBJ databases">
        <title>Azoarcus sp. TSNA42 complete genome sequence.</title>
        <authorList>
            <person name="Woo J.-H."/>
            <person name="Kim H.-S."/>
        </authorList>
    </citation>
    <scope>NUCLEOTIDE SEQUENCE [LARGE SCALE GENOMIC DNA]</scope>
    <source>
        <strain evidence="3 4">TSNA42</strain>
    </source>
</reference>
<evidence type="ECO:0000259" key="2">
    <source>
        <dbReference type="Pfam" id="PF07143"/>
    </source>
</evidence>
<evidence type="ECO:0000256" key="1">
    <source>
        <dbReference type="SAM" id="Phobius"/>
    </source>
</evidence>
<keyword evidence="1" id="KW-1133">Transmembrane helix</keyword>
<accession>A0A2U8H7K5</accession>
<protein>
    <recommendedName>
        <fullName evidence="2">AttH domain-containing protein</fullName>
    </recommendedName>
</protein>
<dbReference type="PANTHER" id="PTHR38591">
    <property type="entry name" value="HYDROLASE"/>
    <property type="match status" value="1"/>
</dbReference>
<dbReference type="Pfam" id="PF07143">
    <property type="entry name" value="CrtC"/>
    <property type="match status" value="1"/>
</dbReference>
<dbReference type="Gene3D" id="2.40.370.10">
    <property type="entry name" value="AttH-like domain"/>
    <property type="match status" value="2"/>
</dbReference>
<feature type="domain" description="AttH" evidence="2">
    <location>
        <begin position="80"/>
        <end position="241"/>
    </location>
</feature>